<dbReference type="PROSITE" id="PS50940">
    <property type="entry name" value="CHIT_BIND_II"/>
    <property type="match status" value="1"/>
</dbReference>
<feature type="region of interest" description="Disordered" evidence="13">
    <location>
        <begin position="412"/>
        <end position="479"/>
    </location>
</feature>
<dbReference type="Gene3D" id="3.10.50.10">
    <property type="match status" value="1"/>
</dbReference>
<feature type="compositionally biased region" description="Pro residues" evidence="13">
    <location>
        <begin position="465"/>
        <end position="474"/>
    </location>
</feature>
<dbReference type="InterPro" id="IPR017853">
    <property type="entry name" value="GH"/>
</dbReference>
<evidence type="ECO:0000259" key="16">
    <source>
        <dbReference type="PROSITE" id="PS51910"/>
    </source>
</evidence>
<evidence type="ECO:0000256" key="12">
    <source>
        <dbReference type="RuleBase" id="RU000489"/>
    </source>
</evidence>
<accession>A0A9C6XWG6</accession>
<feature type="domain" description="GH18" evidence="16">
    <location>
        <begin position="34"/>
        <end position="406"/>
    </location>
</feature>
<evidence type="ECO:0000256" key="6">
    <source>
        <dbReference type="ARBA" id="ARBA00022801"/>
    </source>
</evidence>
<dbReference type="PROSITE" id="PS51910">
    <property type="entry name" value="GH18_2"/>
    <property type="match status" value="1"/>
</dbReference>
<dbReference type="SUPFAM" id="SSF54556">
    <property type="entry name" value="Chitinase insertion domain"/>
    <property type="match status" value="1"/>
</dbReference>
<evidence type="ECO:0000256" key="10">
    <source>
        <dbReference type="ARBA" id="ARBA00023295"/>
    </source>
</evidence>
<dbReference type="Pfam" id="PF00704">
    <property type="entry name" value="Glyco_hydro_18"/>
    <property type="match status" value="1"/>
</dbReference>
<dbReference type="InterPro" id="IPR002557">
    <property type="entry name" value="Chitin-bd_dom"/>
</dbReference>
<dbReference type="GO" id="GO:0008843">
    <property type="term" value="F:endochitinase activity"/>
    <property type="evidence" value="ECO:0007669"/>
    <property type="project" value="UniProtKB-EC"/>
</dbReference>
<dbReference type="Pfam" id="PF01607">
    <property type="entry name" value="CBM_14"/>
    <property type="match status" value="1"/>
</dbReference>
<evidence type="ECO:0000256" key="4">
    <source>
        <dbReference type="ARBA" id="ARBA00022669"/>
    </source>
</evidence>
<dbReference type="Gene3D" id="3.20.20.80">
    <property type="entry name" value="Glycosidases"/>
    <property type="match status" value="1"/>
</dbReference>
<dbReference type="GO" id="GO:0000272">
    <property type="term" value="P:polysaccharide catabolic process"/>
    <property type="evidence" value="ECO:0007669"/>
    <property type="project" value="UniProtKB-KW"/>
</dbReference>
<keyword evidence="7" id="KW-0146">Chitin degradation</keyword>
<keyword evidence="8" id="KW-1015">Disulfide bond</keyword>
<dbReference type="AlphaFoldDB" id="A0A9C6XWG6"/>
<keyword evidence="10 12" id="KW-0326">Glycosidase</keyword>
<evidence type="ECO:0000256" key="7">
    <source>
        <dbReference type="ARBA" id="ARBA00023024"/>
    </source>
</evidence>
<dbReference type="InterPro" id="IPR036508">
    <property type="entry name" value="Chitin-bd_dom_sf"/>
</dbReference>
<feature type="compositionally biased region" description="Pro residues" evidence="13">
    <location>
        <begin position="420"/>
        <end position="432"/>
    </location>
</feature>
<dbReference type="SMART" id="SM00636">
    <property type="entry name" value="Glyco_18"/>
    <property type="match status" value="1"/>
</dbReference>
<dbReference type="InterPro" id="IPR001579">
    <property type="entry name" value="Glyco_hydro_18_chit_AS"/>
</dbReference>
<organism evidence="17 18">
    <name type="scientific">Frankliniella occidentalis</name>
    <name type="common">Western flower thrips</name>
    <name type="synonym">Euthrips occidentalis</name>
    <dbReference type="NCBI Taxonomy" id="133901"/>
    <lineage>
        <taxon>Eukaryota</taxon>
        <taxon>Metazoa</taxon>
        <taxon>Ecdysozoa</taxon>
        <taxon>Arthropoda</taxon>
        <taxon>Hexapoda</taxon>
        <taxon>Insecta</taxon>
        <taxon>Pterygota</taxon>
        <taxon>Neoptera</taxon>
        <taxon>Paraneoptera</taxon>
        <taxon>Thysanoptera</taxon>
        <taxon>Terebrantia</taxon>
        <taxon>Thripoidea</taxon>
        <taxon>Thripidae</taxon>
        <taxon>Frankliniella</taxon>
    </lineage>
</organism>
<evidence type="ECO:0000256" key="5">
    <source>
        <dbReference type="ARBA" id="ARBA00022729"/>
    </source>
</evidence>
<keyword evidence="9" id="KW-0119">Carbohydrate metabolism</keyword>
<evidence type="ECO:0000256" key="11">
    <source>
        <dbReference type="ARBA" id="ARBA00023326"/>
    </source>
</evidence>
<evidence type="ECO:0000313" key="17">
    <source>
        <dbReference type="Proteomes" id="UP000504606"/>
    </source>
</evidence>
<reference evidence="18" key="1">
    <citation type="submission" date="2025-08" db="UniProtKB">
        <authorList>
            <consortium name="RefSeq"/>
        </authorList>
    </citation>
    <scope>IDENTIFICATION</scope>
    <source>
        <tissue evidence="18">Whole organism</tissue>
    </source>
</reference>
<dbReference type="PROSITE" id="PS01095">
    <property type="entry name" value="GH18_1"/>
    <property type="match status" value="1"/>
</dbReference>
<dbReference type="GeneID" id="113202686"/>
<feature type="compositionally biased region" description="Low complexity" evidence="13">
    <location>
        <begin position="451"/>
        <end position="464"/>
    </location>
</feature>
<keyword evidence="6 12" id="KW-0378">Hydrolase</keyword>
<keyword evidence="5 14" id="KW-0732">Signal</keyword>
<feature type="domain" description="Chitin-binding type-2" evidence="15">
    <location>
        <begin position="476"/>
        <end position="533"/>
    </location>
</feature>
<keyword evidence="11" id="KW-0624">Polysaccharide degradation</keyword>
<feature type="signal peptide" evidence="14">
    <location>
        <begin position="1"/>
        <end position="19"/>
    </location>
</feature>
<sequence>MRNLEAVLVALAATVATLSSVGTAEVAVKGNDGPVLVCYVGTWAYYRPGNGKFTPEDIDPTLCTHLVYAFVGITGQGDVSVLDSWLDLPPPNLDGYNRFLALKKKNPDLKVLISVGGWNQGSYSFSTVANSDQLRKTFAKNVLKFVTQYGFDGFDVDWEYPALRGGASSDKAGFVELLRELRAQLEPNGLLLTAAVSVGLDKIEAGYDVEPVVQQLDLVNLMVYDLHGSWDSVTGMNAALKATKEEKYDPDNKNLNVESALKLWLDRGADPSKVVLGVPFYGHTWTLRDASNAGVYAPTNGPGQAGPYTREGGTIGYNEVCVQQDAGLYKEKWDSQRLVPYAVEGNQWVSYDNVRSLKLKAQLAVDQGLAGVMVWSLETDDFRNDCSTSGGRFPLLRAIYSTLHNGAVPTAAPVTTAAPTPAPTAAPTPAPTAAPTHEPIASSTPVPPTAAPTSPASARTDTPTATPPTTPRPPSGDVCTVTNSFQRDANCKDFYFCFYPGQPLHVYRYTCGPGTLFNEELQTCDFAAKVPCP</sequence>
<proteinExistence type="inferred from homology"/>
<dbReference type="SUPFAM" id="SSF57625">
    <property type="entry name" value="Invertebrate chitin-binding proteins"/>
    <property type="match status" value="1"/>
</dbReference>
<dbReference type="SMART" id="SM00494">
    <property type="entry name" value="ChtBD2"/>
    <property type="match status" value="1"/>
</dbReference>
<evidence type="ECO:0000256" key="1">
    <source>
        <dbReference type="ARBA" id="ARBA00000822"/>
    </source>
</evidence>
<dbReference type="InterPro" id="IPR029070">
    <property type="entry name" value="Chitinase_insertion_sf"/>
</dbReference>
<comment type="catalytic activity">
    <reaction evidence="1">
        <text>Random endo-hydrolysis of N-acetyl-beta-D-glucosaminide (1-&gt;4)-beta-linkages in chitin and chitodextrins.</text>
        <dbReference type="EC" id="3.2.1.14"/>
    </reaction>
</comment>
<feature type="compositionally biased region" description="Low complexity" evidence="13">
    <location>
        <begin position="433"/>
        <end position="444"/>
    </location>
</feature>
<evidence type="ECO:0000256" key="9">
    <source>
        <dbReference type="ARBA" id="ARBA00023277"/>
    </source>
</evidence>
<dbReference type="RefSeq" id="XP_052133166.1">
    <property type="nucleotide sequence ID" value="XM_052277206.1"/>
</dbReference>
<evidence type="ECO:0000256" key="8">
    <source>
        <dbReference type="ARBA" id="ARBA00023157"/>
    </source>
</evidence>
<protein>
    <recommendedName>
        <fullName evidence="3">chitinase</fullName>
        <ecNumber evidence="3">3.2.1.14</ecNumber>
    </recommendedName>
</protein>
<comment type="similarity">
    <text evidence="2">Belongs to the glycosyl hydrolase 18 family. Chitinase class II subfamily.</text>
</comment>
<dbReference type="CDD" id="cd02872">
    <property type="entry name" value="GH18_chitolectin_chitotriosidase"/>
    <property type="match status" value="1"/>
</dbReference>
<gene>
    <name evidence="18" type="primary">LOC113202686</name>
</gene>
<dbReference type="PANTHER" id="PTHR11177">
    <property type="entry name" value="CHITINASE"/>
    <property type="match status" value="1"/>
</dbReference>
<dbReference type="SUPFAM" id="SSF51445">
    <property type="entry name" value="(Trans)glycosidases"/>
    <property type="match status" value="1"/>
</dbReference>
<dbReference type="Gene3D" id="2.170.140.10">
    <property type="entry name" value="Chitin binding domain"/>
    <property type="match status" value="1"/>
</dbReference>
<dbReference type="InterPro" id="IPR011583">
    <property type="entry name" value="Chitinase_II/V-like_cat"/>
</dbReference>
<name>A0A9C6XWG6_FRAOC</name>
<evidence type="ECO:0000256" key="3">
    <source>
        <dbReference type="ARBA" id="ARBA00012729"/>
    </source>
</evidence>
<dbReference type="EC" id="3.2.1.14" evidence="3"/>
<keyword evidence="4" id="KW-0147">Chitin-binding</keyword>
<evidence type="ECO:0000259" key="15">
    <source>
        <dbReference type="PROSITE" id="PS50940"/>
    </source>
</evidence>
<evidence type="ECO:0000313" key="18">
    <source>
        <dbReference type="RefSeq" id="XP_052133166.1"/>
    </source>
</evidence>
<dbReference type="GO" id="GO:0006032">
    <property type="term" value="P:chitin catabolic process"/>
    <property type="evidence" value="ECO:0007669"/>
    <property type="project" value="UniProtKB-KW"/>
</dbReference>
<dbReference type="GO" id="GO:0005576">
    <property type="term" value="C:extracellular region"/>
    <property type="evidence" value="ECO:0007669"/>
    <property type="project" value="InterPro"/>
</dbReference>
<dbReference type="InterPro" id="IPR001223">
    <property type="entry name" value="Glyco_hydro18_cat"/>
</dbReference>
<dbReference type="GO" id="GO:0008061">
    <property type="term" value="F:chitin binding"/>
    <property type="evidence" value="ECO:0007669"/>
    <property type="project" value="UniProtKB-KW"/>
</dbReference>
<evidence type="ECO:0000256" key="2">
    <source>
        <dbReference type="ARBA" id="ARBA00009121"/>
    </source>
</evidence>
<feature type="chain" id="PRO_5038745432" description="chitinase" evidence="14">
    <location>
        <begin position="20"/>
        <end position="533"/>
    </location>
</feature>
<dbReference type="Proteomes" id="UP000504606">
    <property type="component" value="Unplaced"/>
</dbReference>
<dbReference type="FunFam" id="3.10.50.10:FF:000004">
    <property type="entry name" value="Chitinase 5"/>
    <property type="match status" value="1"/>
</dbReference>
<dbReference type="InterPro" id="IPR050314">
    <property type="entry name" value="Glycosyl_Hydrlase_18"/>
</dbReference>
<evidence type="ECO:0000256" key="14">
    <source>
        <dbReference type="SAM" id="SignalP"/>
    </source>
</evidence>
<evidence type="ECO:0000256" key="13">
    <source>
        <dbReference type="SAM" id="MobiDB-lite"/>
    </source>
</evidence>
<keyword evidence="17" id="KW-1185">Reference proteome</keyword>
<dbReference type="PANTHER" id="PTHR11177:SF360">
    <property type="entry name" value="CHITINASE 4-RELATED"/>
    <property type="match status" value="1"/>
</dbReference>